<evidence type="ECO:0000256" key="4">
    <source>
        <dbReference type="ARBA" id="ARBA00022679"/>
    </source>
</evidence>
<name>A0A367ZKS1_9BACT</name>
<comment type="caution">
    <text evidence="8">The sequence shown here is derived from an EMBL/GenBank/DDBJ whole genome shotgun (WGS) entry which is preliminary data.</text>
</comment>
<dbReference type="Gene3D" id="3.40.640.10">
    <property type="entry name" value="Type I PLP-dependent aspartate aminotransferase-like (Major domain)"/>
    <property type="match status" value="1"/>
</dbReference>
<dbReference type="InterPro" id="IPR004838">
    <property type="entry name" value="NHTrfase_class1_PyrdxlP-BS"/>
</dbReference>
<evidence type="ECO:0000256" key="3">
    <source>
        <dbReference type="ARBA" id="ARBA00022576"/>
    </source>
</evidence>
<dbReference type="EC" id="2.6.1.-" evidence="6"/>
<dbReference type="Pfam" id="PF00155">
    <property type="entry name" value="Aminotran_1_2"/>
    <property type="match status" value="1"/>
</dbReference>
<dbReference type="PANTHER" id="PTHR46383">
    <property type="entry name" value="ASPARTATE AMINOTRANSFERASE"/>
    <property type="match status" value="1"/>
</dbReference>
<dbReference type="SUPFAM" id="SSF53383">
    <property type="entry name" value="PLP-dependent transferases"/>
    <property type="match status" value="1"/>
</dbReference>
<dbReference type="CDD" id="cd00609">
    <property type="entry name" value="AAT_like"/>
    <property type="match status" value="1"/>
</dbReference>
<evidence type="ECO:0000256" key="1">
    <source>
        <dbReference type="ARBA" id="ARBA00001933"/>
    </source>
</evidence>
<comment type="similarity">
    <text evidence="2 6">Belongs to the class-I pyridoxal-phosphate-dependent aminotransferase family.</text>
</comment>
<evidence type="ECO:0000256" key="6">
    <source>
        <dbReference type="RuleBase" id="RU000481"/>
    </source>
</evidence>
<accession>A0A367ZKS1</accession>
<comment type="cofactor">
    <cofactor evidence="1 6">
        <name>pyridoxal 5'-phosphate</name>
        <dbReference type="ChEBI" id="CHEBI:597326"/>
    </cofactor>
</comment>
<dbReference type="GO" id="GO:0008483">
    <property type="term" value="F:transaminase activity"/>
    <property type="evidence" value="ECO:0007669"/>
    <property type="project" value="UniProtKB-KW"/>
</dbReference>
<dbReference type="GO" id="GO:0006520">
    <property type="term" value="P:amino acid metabolic process"/>
    <property type="evidence" value="ECO:0007669"/>
    <property type="project" value="InterPro"/>
</dbReference>
<dbReference type="EMBL" id="QOQW01000029">
    <property type="protein sequence ID" value="RCK77992.1"/>
    <property type="molecule type" value="Genomic_DNA"/>
</dbReference>
<proteinExistence type="inferred from homology"/>
<keyword evidence="3 6" id="KW-0032">Aminotransferase</keyword>
<evidence type="ECO:0000313" key="9">
    <source>
        <dbReference type="Proteomes" id="UP000252355"/>
    </source>
</evidence>
<sequence length="387" mass="41928">MNQHVQRTPVPGIFAVNARAEARRRAGRTLLNLGQAIPFFGPPEWALAAWRPLLDAPELHRYTLDPGRPALREAWARLWRQLGGATVDPERELLITAGANGAYLTTVLTLLAPGDRMGLLTPFYFNHAMAVTMAGGEVVEIPVRAEAGYQPDPDEVIRVARDRQLRAVTLVTPNNPTGATWDPARVRALLEGLPQAGVRVIVDETYLFFPGPGESPTVFGGLEPRPSNIISIGSFSKTFGLTGWRVGYVIAAAELVAEMIKVHDTMIICAPTPGQRLVEACLAGPWEAWLAERRADLDRRRAAMATIAPRLGGGWRVGALGRFFAWLDGPADGRATAFRLLDEHDLVVIPGDVFGHGWERSLRLSLGGAPEADLMAGLERLGAALGV</sequence>
<organism evidence="8 9">
    <name type="scientific">Candidatus Ozemobacter sibiricus</name>
    <dbReference type="NCBI Taxonomy" id="2268124"/>
    <lineage>
        <taxon>Bacteria</taxon>
        <taxon>Candidatus Ozemobacteria</taxon>
        <taxon>Candidatus Ozemobacterales</taxon>
        <taxon>Candidatus Ozemobacteraceae</taxon>
        <taxon>Candidatus Ozemobacter</taxon>
    </lineage>
</organism>
<dbReference type="GO" id="GO:0030170">
    <property type="term" value="F:pyridoxal phosphate binding"/>
    <property type="evidence" value="ECO:0007669"/>
    <property type="project" value="InterPro"/>
</dbReference>
<evidence type="ECO:0000313" key="8">
    <source>
        <dbReference type="EMBL" id="RCK77992.1"/>
    </source>
</evidence>
<dbReference type="InterPro" id="IPR004839">
    <property type="entry name" value="Aminotransferase_I/II_large"/>
</dbReference>
<evidence type="ECO:0000256" key="5">
    <source>
        <dbReference type="ARBA" id="ARBA00022898"/>
    </source>
</evidence>
<dbReference type="PROSITE" id="PS00105">
    <property type="entry name" value="AA_TRANSFER_CLASS_1"/>
    <property type="match status" value="1"/>
</dbReference>
<evidence type="ECO:0000259" key="7">
    <source>
        <dbReference type="Pfam" id="PF00155"/>
    </source>
</evidence>
<reference evidence="8 9" key="1">
    <citation type="submission" date="2018-05" db="EMBL/GenBank/DDBJ databases">
        <title>A metagenomic window into the 2 km-deep terrestrial subsurface aquifer revealed taxonomically and functionally diverse microbial community comprising novel uncultured bacterial lineages.</title>
        <authorList>
            <person name="Kadnikov V.V."/>
            <person name="Mardanov A.V."/>
            <person name="Beletsky A.V."/>
            <person name="Banks D."/>
            <person name="Pimenov N.V."/>
            <person name="Frank Y.A."/>
            <person name="Karnachuk O.V."/>
            <person name="Ravin N.V."/>
        </authorList>
    </citation>
    <scope>NUCLEOTIDE SEQUENCE [LARGE SCALE GENOMIC DNA]</scope>
    <source>
        <strain evidence="8">BY5</strain>
    </source>
</reference>
<feature type="domain" description="Aminotransferase class I/classII large" evidence="7">
    <location>
        <begin position="30"/>
        <end position="380"/>
    </location>
</feature>
<keyword evidence="5" id="KW-0663">Pyridoxal phosphate</keyword>
<dbReference type="AlphaFoldDB" id="A0A367ZKS1"/>
<evidence type="ECO:0000256" key="2">
    <source>
        <dbReference type="ARBA" id="ARBA00007441"/>
    </source>
</evidence>
<protein>
    <recommendedName>
        <fullName evidence="6">Aminotransferase</fullName>
        <ecNumber evidence="6">2.6.1.-</ecNumber>
    </recommendedName>
</protein>
<dbReference type="Proteomes" id="UP000252355">
    <property type="component" value="Unassembled WGS sequence"/>
</dbReference>
<keyword evidence="4 6" id="KW-0808">Transferase</keyword>
<gene>
    <name evidence="8" type="ORF">OZSIB_1901</name>
</gene>
<dbReference type="PANTHER" id="PTHR46383:SF1">
    <property type="entry name" value="ASPARTATE AMINOTRANSFERASE"/>
    <property type="match status" value="1"/>
</dbReference>
<dbReference type="InterPro" id="IPR050596">
    <property type="entry name" value="AspAT/PAT-like"/>
</dbReference>
<dbReference type="InterPro" id="IPR015421">
    <property type="entry name" value="PyrdxlP-dep_Trfase_major"/>
</dbReference>
<dbReference type="InterPro" id="IPR015424">
    <property type="entry name" value="PyrdxlP-dep_Trfase"/>
</dbReference>